<dbReference type="EMBL" id="FUWM01000009">
    <property type="protein sequence ID" value="SJZ57116.1"/>
    <property type="molecule type" value="Genomic_DNA"/>
</dbReference>
<evidence type="ECO:0000256" key="4">
    <source>
        <dbReference type="ARBA" id="ARBA00022840"/>
    </source>
</evidence>
<dbReference type="PANTHER" id="PTHR41299:SF1">
    <property type="entry name" value="THIAMINE PYROPHOSPHOKINASE"/>
    <property type="match status" value="1"/>
</dbReference>
<dbReference type="AlphaFoldDB" id="A0A1T4LR63"/>
<dbReference type="CDD" id="cd07995">
    <property type="entry name" value="TPK"/>
    <property type="match status" value="1"/>
</dbReference>
<reference evidence="8" key="1">
    <citation type="submission" date="2017-02" db="EMBL/GenBank/DDBJ databases">
        <authorList>
            <person name="Varghese N."/>
            <person name="Submissions S."/>
        </authorList>
    </citation>
    <scope>NUCLEOTIDE SEQUENCE [LARGE SCALE GENOMIC DNA]</scope>
    <source>
        <strain evidence="8">ATCC BAA-73</strain>
    </source>
</reference>
<dbReference type="InterPro" id="IPR053149">
    <property type="entry name" value="TPK"/>
</dbReference>
<evidence type="ECO:0000313" key="8">
    <source>
        <dbReference type="Proteomes" id="UP000190625"/>
    </source>
</evidence>
<protein>
    <recommendedName>
        <fullName evidence="5">Thiamine diphosphokinase</fullName>
        <ecNumber evidence="5">2.7.6.2</ecNumber>
    </recommendedName>
</protein>
<evidence type="ECO:0000256" key="3">
    <source>
        <dbReference type="ARBA" id="ARBA00022777"/>
    </source>
</evidence>
<dbReference type="Gene3D" id="3.40.50.10240">
    <property type="entry name" value="Thiamin pyrophosphokinase, catalytic domain"/>
    <property type="match status" value="1"/>
</dbReference>
<dbReference type="Proteomes" id="UP000190625">
    <property type="component" value="Unassembled WGS sequence"/>
</dbReference>
<dbReference type="GO" id="GO:0005524">
    <property type="term" value="F:ATP binding"/>
    <property type="evidence" value="ECO:0007669"/>
    <property type="project" value="UniProtKB-KW"/>
</dbReference>
<dbReference type="GO" id="GO:0016301">
    <property type="term" value="F:kinase activity"/>
    <property type="evidence" value="ECO:0007669"/>
    <property type="project" value="UniProtKB-KW"/>
</dbReference>
<keyword evidence="2" id="KW-0547">Nucleotide-binding</keyword>
<dbReference type="InterPro" id="IPR007373">
    <property type="entry name" value="Thiamin_PyroPKinase_B1-bd"/>
</dbReference>
<dbReference type="InterPro" id="IPR036759">
    <property type="entry name" value="TPK_catalytic_sf"/>
</dbReference>
<dbReference type="InterPro" id="IPR006282">
    <property type="entry name" value="Thi_PPkinase"/>
</dbReference>
<dbReference type="GO" id="GO:0030975">
    <property type="term" value="F:thiamine binding"/>
    <property type="evidence" value="ECO:0007669"/>
    <property type="project" value="InterPro"/>
</dbReference>
<gene>
    <name evidence="7" type="ORF">SAMN02745118_01221</name>
</gene>
<dbReference type="SUPFAM" id="SSF63999">
    <property type="entry name" value="Thiamin pyrophosphokinase, catalytic domain"/>
    <property type="match status" value="1"/>
</dbReference>
<sequence length="214" mass="24050">MQRAIVFANGELIGDKAFYQDYINQDDIILCADGGAEYAYELDVKPDLIVGDLDSVSKEVLDYYQNQGVLFKKYPTDKDKTDTQLLLEELANQNYDEIIVLAALGGRLDHTLGNIYLMDGLYHPKINIKLVSSREIVEVIEDKKIIKDQINKTISLIPITLKATGVNLSGFKYELEDAIFKRGGTLGLSNIIRTNKAMISIEEGRLLMIINEDN</sequence>
<evidence type="ECO:0000256" key="5">
    <source>
        <dbReference type="NCBIfam" id="TIGR01378"/>
    </source>
</evidence>
<keyword evidence="8" id="KW-1185">Reference proteome</keyword>
<dbReference type="SMART" id="SM00983">
    <property type="entry name" value="TPK_B1_binding"/>
    <property type="match status" value="1"/>
</dbReference>
<evidence type="ECO:0000256" key="2">
    <source>
        <dbReference type="ARBA" id="ARBA00022741"/>
    </source>
</evidence>
<organism evidence="7 8">
    <name type="scientific">Selenihalanaerobacter shriftii</name>
    <dbReference type="NCBI Taxonomy" id="142842"/>
    <lineage>
        <taxon>Bacteria</taxon>
        <taxon>Bacillati</taxon>
        <taxon>Bacillota</taxon>
        <taxon>Clostridia</taxon>
        <taxon>Halanaerobiales</taxon>
        <taxon>Halobacteroidaceae</taxon>
        <taxon>Selenihalanaerobacter</taxon>
    </lineage>
</organism>
<dbReference type="RefSeq" id="WP_078809710.1">
    <property type="nucleotide sequence ID" value="NZ_FUWM01000009.1"/>
</dbReference>
<dbReference type="OrthoDB" id="9804377at2"/>
<evidence type="ECO:0000259" key="6">
    <source>
        <dbReference type="SMART" id="SM00983"/>
    </source>
</evidence>
<dbReference type="SUPFAM" id="SSF63862">
    <property type="entry name" value="Thiamin pyrophosphokinase, substrate-binding domain"/>
    <property type="match status" value="1"/>
</dbReference>
<accession>A0A1T4LR63</accession>
<dbReference type="Pfam" id="PF04265">
    <property type="entry name" value="TPK_B1_binding"/>
    <property type="match status" value="1"/>
</dbReference>
<dbReference type="Pfam" id="PF04263">
    <property type="entry name" value="TPK_catalytic"/>
    <property type="match status" value="1"/>
</dbReference>
<keyword evidence="1" id="KW-0808">Transferase</keyword>
<dbReference type="InterPro" id="IPR007371">
    <property type="entry name" value="TPK_catalytic"/>
</dbReference>
<dbReference type="InterPro" id="IPR036371">
    <property type="entry name" value="TPK_B1-bd_sf"/>
</dbReference>
<dbReference type="NCBIfam" id="TIGR01378">
    <property type="entry name" value="thi_PPkinase"/>
    <property type="match status" value="1"/>
</dbReference>
<proteinExistence type="predicted"/>
<dbReference type="PANTHER" id="PTHR41299">
    <property type="entry name" value="THIAMINE PYROPHOSPHOKINASE"/>
    <property type="match status" value="1"/>
</dbReference>
<dbReference type="EC" id="2.7.6.2" evidence="5"/>
<name>A0A1T4LR63_9FIRM</name>
<keyword evidence="4" id="KW-0067">ATP-binding</keyword>
<feature type="domain" description="Thiamin pyrophosphokinase thiamin-binding" evidence="6">
    <location>
        <begin position="141"/>
        <end position="207"/>
    </location>
</feature>
<dbReference type="GO" id="GO:0004788">
    <property type="term" value="F:thiamine diphosphokinase activity"/>
    <property type="evidence" value="ECO:0007669"/>
    <property type="project" value="UniProtKB-UniRule"/>
</dbReference>
<evidence type="ECO:0000313" key="7">
    <source>
        <dbReference type="EMBL" id="SJZ57116.1"/>
    </source>
</evidence>
<keyword evidence="3 7" id="KW-0418">Kinase</keyword>
<dbReference type="GO" id="GO:0006772">
    <property type="term" value="P:thiamine metabolic process"/>
    <property type="evidence" value="ECO:0007669"/>
    <property type="project" value="UniProtKB-UniRule"/>
</dbReference>
<dbReference type="STRING" id="142842.SAMN02745118_01221"/>
<dbReference type="GO" id="GO:0009229">
    <property type="term" value="P:thiamine diphosphate biosynthetic process"/>
    <property type="evidence" value="ECO:0007669"/>
    <property type="project" value="InterPro"/>
</dbReference>
<evidence type="ECO:0000256" key="1">
    <source>
        <dbReference type="ARBA" id="ARBA00022679"/>
    </source>
</evidence>